<sequence>MGSVFSSPDLPSCFQLRRTTNFDDLTQVWNLASLSLHQQCHAPCPLDAQPTKSCFKQIDNRHNNEQALVTFKLSTN</sequence>
<reference evidence="2" key="1">
    <citation type="journal article" date="2008" name="Nat. Genet.">
        <title>The Pristionchus pacificus genome provides a unique perspective on nematode lifestyle and parasitism.</title>
        <authorList>
            <person name="Dieterich C."/>
            <person name="Clifton S.W."/>
            <person name="Schuster L.N."/>
            <person name="Chinwalla A."/>
            <person name="Delehaunty K."/>
            <person name="Dinkelacker I."/>
            <person name="Fulton L."/>
            <person name="Fulton R."/>
            <person name="Godfrey J."/>
            <person name="Minx P."/>
            <person name="Mitreva M."/>
            <person name="Roeseler W."/>
            <person name="Tian H."/>
            <person name="Witte H."/>
            <person name="Yang S.P."/>
            <person name="Wilson R.K."/>
            <person name="Sommer R.J."/>
        </authorList>
    </citation>
    <scope>NUCLEOTIDE SEQUENCE [LARGE SCALE GENOMIC DNA]</scope>
    <source>
        <strain evidence="2">PS312</strain>
    </source>
</reference>
<name>A0A2A6CUD1_PRIPA</name>
<evidence type="ECO:0000313" key="2">
    <source>
        <dbReference type="Proteomes" id="UP000005239"/>
    </source>
</evidence>
<accession>A0A2A6CUD1</accession>
<dbReference type="Proteomes" id="UP000005239">
    <property type="component" value="Unassembled WGS sequence"/>
</dbReference>
<dbReference type="AlphaFoldDB" id="A0A2A6CUD1"/>
<proteinExistence type="predicted"/>
<reference evidence="1" key="2">
    <citation type="submission" date="2022-06" db="UniProtKB">
        <authorList>
            <consortium name="EnsemblMetazoa"/>
        </authorList>
    </citation>
    <scope>IDENTIFICATION</scope>
    <source>
        <strain evidence="1">PS312</strain>
    </source>
</reference>
<organism evidence="1 2">
    <name type="scientific">Pristionchus pacificus</name>
    <name type="common">Parasitic nematode worm</name>
    <dbReference type="NCBI Taxonomy" id="54126"/>
    <lineage>
        <taxon>Eukaryota</taxon>
        <taxon>Metazoa</taxon>
        <taxon>Ecdysozoa</taxon>
        <taxon>Nematoda</taxon>
        <taxon>Chromadorea</taxon>
        <taxon>Rhabditida</taxon>
        <taxon>Rhabditina</taxon>
        <taxon>Diplogasteromorpha</taxon>
        <taxon>Diplogasteroidea</taxon>
        <taxon>Neodiplogasteridae</taxon>
        <taxon>Pristionchus</taxon>
    </lineage>
</organism>
<accession>A0A8R1Z3Q0</accession>
<evidence type="ECO:0000313" key="1">
    <source>
        <dbReference type="EnsemblMetazoa" id="PPA45287.1"/>
    </source>
</evidence>
<gene>
    <name evidence="1" type="primary">WBGene00283656</name>
</gene>
<dbReference type="EnsemblMetazoa" id="PPA45287.1">
    <property type="protein sequence ID" value="PPA45287.1"/>
    <property type="gene ID" value="WBGene00283656"/>
</dbReference>
<keyword evidence="2" id="KW-1185">Reference proteome</keyword>
<protein>
    <submittedName>
        <fullName evidence="1">Uncharacterized protein</fullName>
    </submittedName>
</protein>